<protein>
    <submittedName>
        <fullName evidence="1">Type IV pilus modification protein PilV</fullName>
    </submittedName>
</protein>
<organism evidence="1 2">
    <name type="scientific">Thermomonas beijingensis</name>
    <dbReference type="NCBI Taxonomy" id="2872701"/>
    <lineage>
        <taxon>Bacteria</taxon>
        <taxon>Pseudomonadati</taxon>
        <taxon>Pseudomonadota</taxon>
        <taxon>Gammaproteobacteria</taxon>
        <taxon>Lysobacterales</taxon>
        <taxon>Lysobacteraceae</taxon>
        <taxon>Thermomonas</taxon>
    </lineage>
</organism>
<gene>
    <name evidence="1" type="primary">pilV</name>
    <name evidence="1" type="ORF">K7B09_05435</name>
</gene>
<evidence type="ECO:0000313" key="1">
    <source>
        <dbReference type="EMBL" id="MBZ4185769.1"/>
    </source>
</evidence>
<comment type="caution">
    <text evidence="1">The sequence shown here is derived from an EMBL/GenBank/DDBJ whole genome shotgun (WGS) entry which is preliminary data.</text>
</comment>
<accession>A0ABS7TD41</accession>
<evidence type="ECO:0000313" key="2">
    <source>
        <dbReference type="Proteomes" id="UP001430290"/>
    </source>
</evidence>
<dbReference type="InterPro" id="IPR013362">
    <property type="entry name" value="Pilus_4_PilV"/>
</dbReference>
<keyword evidence="2" id="KW-1185">Reference proteome</keyword>
<proteinExistence type="predicted"/>
<sequence>MSMIEVLVSVMVLGVGLLGIAAMQSIALRGGQGSLESSQAVMATNSIIEAMRANRANAAAYVYDGTTSCGSTPAAGSTLASSDLNYWVSSLKTTIGSATSTCGKIVSLGGNNYRVTVQWDDSRADSASGNDKKSIVTDASI</sequence>
<reference evidence="1" key="1">
    <citation type="submission" date="2021-09" db="EMBL/GenBank/DDBJ databases">
        <authorList>
            <person name="Wu T."/>
            <person name="Guo S.Z."/>
        </authorList>
    </citation>
    <scope>NUCLEOTIDE SEQUENCE</scope>
    <source>
        <strain evidence="1">RSS-23</strain>
    </source>
</reference>
<dbReference type="Proteomes" id="UP001430290">
    <property type="component" value="Unassembled WGS sequence"/>
</dbReference>
<dbReference type="RefSeq" id="WP_263296633.1">
    <property type="nucleotide sequence ID" value="NZ_JAIQDJ010000001.1"/>
</dbReference>
<name>A0ABS7TD41_9GAMM</name>
<dbReference type="EMBL" id="JAIQDJ010000001">
    <property type="protein sequence ID" value="MBZ4185769.1"/>
    <property type="molecule type" value="Genomic_DNA"/>
</dbReference>
<dbReference type="NCBIfam" id="TIGR02523">
    <property type="entry name" value="type_IV_pilV"/>
    <property type="match status" value="1"/>
</dbReference>